<dbReference type="Pfam" id="PF10604">
    <property type="entry name" value="Polyketide_cyc2"/>
    <property type="match status" value="1"/>
</dbReference>
<dbReference type="CDD" id="cd07812">
    <property type="entry name" value="SRPBCC"/>
    <property type="match status" value="1"/>
</dbReference>
<dbReference type="RefSeq" id="WP_012795069.1">
    <property type="nucleotide sequence ID" value="NC_013158.1"/>
</dbReference>
<dbReference type="Gene3D" id="3.30.530.20">
    <property type="match status" value="1"/>
</dbReference>
<dbReference type="SUPFAM" id="SSF55961">
    <property type="entry name" value="Bet v1-like"/>
    <property type="match status" value="1"/>
</dbReference>
<keyword evidence="2" id="KW-1185">Reference proteome</keyword>
<dbReference type="Proteomes" id="UP000002071">
    <property type="component" value="Chromosome"/>
</dbReference>
<dbReference type="STRING" id="519442.Huta_0002"/>
<gene>
    <name evidence="1" type="ordered locus">Huta_0002</name>
</gene>
<dbReference type="KEGG" id="hut:Huta_0002"/>
<reference evidence="1 2" key="1">
    <citation type="journal article" date="2009" name="Stand. Genomic Sci.">
        <title>Complete genome sequence of Halorhabdus utahensis type strain (AX-2).</title>
        <authorList>
            <person name="Anderson I."/>
            <person name="Tindall B.J."/>
            <person name="Pomrenke H."/>
            <person name="Goker M."/>
            <person name="Lapidus A."/>
            <person name="Nolan M."/>
            <person name="Copeland A."/>
            <person name="Glavina Del Rio T."/>
            <person name="Chen F."/>
            <person name="Tice H."/>
            <person name="Cheng J.F."/>
            <person name="Lucas S."/>
            <person name="Chertkov O."/>
            <person name="Bruce D."/>
            <person name="Brettin T."/>
            <person name="Detter J.C."/>
            <person name="Han C."/>
            <person name="Goodwin L."/>
            <person name="Land M."/>
            <person name="Hauser L."/>
            <person name="Chang Y.J."/>
            <person name="Jeffries C.D."/>
            <person name="Pitluck S."/>
            <person name="Pati A."/>
            <person name="Mavromatis K."/>
            <person name="Ivanova N."/>
            <person name="Ovchinnikova G."/>
            <person name="Chen A."/>
            <person name="Palaniappan K."/>
            <person name="Chain P."/>
            <person name="Rohde M."/>
            <person name="Bristow J."/>
            <person name="Eisen J.A."/>
            <person name="Markowitz V."/>
            <person name="Hugenholtz P."/>
            <person name="Kyrpides N.C."/>
            <person name="Klenk H.P."/>
        </authorList>
    </citation>
    <scope>NUCLEOTIDE SEQUENCE [LARGE SCALE GENOMIC DNA]</scope>
    <source>
        <strain evidence="2">DSM 12940 / JCM 11049 / AX-2</strain>
    </source>
</reference>
<proteinExistence type="predicted"/>
<sequence>MSIRLEQVIEVSATPEEVWRFIADPEQRAKYISVVEDYTVDGDRSATWEISLPIPVINRTITVETEDVERREPEFVKFVGRSKAVRVVGEHELTPTETGTRLTNTFTVEGRIPGVERFFKKNLEAEFENLRDGLDAYLDGE</sequence>
<dbReference type="InterPro" id="IPR019587">
    <property type="entry name" value="Polyketide_cyclase/dehydratase"/>
</dbReference>
<evidence type="ECO:0000313" key="1">
    <source>
        <dbReference type="EMBL" id="ACV10192.1"/>
    </source>
</evidence>
<dbReference type="GeneID" id="8382262"/>
<name>C7NNG4_HALUD</name>
<organism evidence="1 2">
    <name type="scientific">Halorhabdus utahensis (strain DSM 12940 / JCM 11049 / AX-2)</name>
    <dbReference type="NCBI Taxonomy" id="519442"/>
    <lineage>
        <taxon>Archaea</taxon>
        <taxon>Methanobacteriati</taxon>
        <taxon>Methanobacteriota</taxon>
        <taxon>Stenosarchaea group</taxon>
        <taxon>Halobacteria</taxon>
        <taxon>Halobacteriales</taxon>
        <taxon>Haloarculaceae</taxon>
        <taxon>Halorhabdus</taxon>
    </lineage>
</organism>
<evidence type="ECO:0008006" key="3">
    <source>
        <dbReference type="Google" id="ProtNLM"/>
    </source>
</evidence>
<dbReference type="OrthoDB" id="25755at2157"/>
<accession>C7NNG4</accession>
<dbReference type="EMBL" id="CP001687">
    <property type="protein sequence ID" value="ACV10192.1"/>
    <property type="molecule type" value="Genomic_DNA"/>
</dbReference>
<dbReference type="InterPro" id="IPR023393">
    <property type="entry name" value="START-like_dom_sf"/>
</dbReference>
<evidence type="ECO:0000313" key="2">
    <source>
        <dbReference type="Proteomes" id="UP000002071"/>
    </source>
</evidence>
<dbReference type="eggNOG" id="arCOG01927">
    <property type="taxonomic scope" value="Archaea"/>
</dbReference>
<dbReference type="HOGENOM" id="CLU_1830640_0_0_2"/>
<protein>
    <recommendedName>
        <fullName evidence="3">Polyketide cyclase/dehydrase</fullName>
    </recommendedName>
</protein>
<dbReference type="AlphaFoldDB" id="C7NNG4"/>